<accession>A0A8X6P6H1</accession>
<dbReference type="PANTHER" id="PTHR12603">
    <property type="entry name" value="CCR4-NOT TRANSCRIPTION COMPLEX RELATED"/>
    <property type="match status" value="1"/>
</dbReference>
<feature type="compositionally biased region" description="Basic and acidic residues" evidence="11">
    <location>
        <begin position="285"/>
        <end position="300"/>
    </location>
</feature>
<comment type="caution">
    <text evidence="15">The sequence shown here is derived from an EMBL/GenBank/DDBJ whole genome shotgun (WGS) entry which is preliminary data.</text>
</comment>
<dbReference type="InterPro" id="IPR034261">
    <property type="entry name" value="CNOT4_RRM"/>
</dbReference>
<dbReference type="InterPro" id="IPR000504">
    <property type="entry name" value="RRM_dom"/>
</dbReference>
<dbReference type="PROSITE" id="PS50103">
    <property type="entry name" value="ZF_C3H1"/>
    <property type="match status" value="1"/>
</dbReference>
<evidence type="ECO:0000256" key="8">
    <source>
        <dbReference type="PROSITE-ProRule" id="PRU00176"/>
    </source>
</evidence>
<dbReference type="Pfam" id="PF14570">
    <property type="entry name" value="zf-RING_4"/>
    <property type="match status" value="1"/>
</dbReference>
<evidence type="ECO:0000256" key="7">
    <source>
        <dbReference type="ARBA" id="ARBA00023242"/>
    </source>
</evidence>
<dbReference type="Gene3D" id="3.30.70.330">
    <property type="match status" value="1"/>
</dbReference>
<dbReference type="SMART" id="SM00360">
    <property type="entry name" value="RRM"/>
    <property type="match status" value="1"/>
</dbReference>
<evidence type="ECO:0000256" key="2">
    <source>
        <dbReference type="ARBA" id="ARBA00022723"/>
    </source>
</evidence>
<dbReference type="InterPro" id="IPR001841">
    <property type="entry name" value="Znf_RING"/>
</dbReference>
<dbReference type="GO" id="GO:0004842">
    <property type="term" value="F:ubiquitin-protein transferase activity"/>
    <property type="evidence" value="ECO:0007669"/>
    <property type="project" value="InterPro"/>
</dbReference>
<evidence type="ECO:0000256" key="4">
    <source>
        <dbReference type="ARBA" id="ARBA00022833"/>
    </source>
</evidence>
<feature type="region of interest" description="Disordered" evidence="11">
    <location>
        <begin position="269"/>
        <end position="314"/>
    </location>
</feature>
<dbReference type="InterPro" id="IPR013083">
    <property type="entry name" value="Znf_RING/FYVE/PHD"/>
</dbReference>
<feature type="domain" description="RING-type" evidence="12">
    <location>
        <begin position="28"/>
        <end position="71"/>
    </location>
</feature>
<evidence type="ECO:0000256" key="3">
    <source>
        <dbReference type="ARBA" id="ARBA00022771"/>
    </source>
</evidence>
<dbReference type="GO" id="GO:0003723">
    <property type="term" value="F:RNA binding"/>
    <property type="evidence" value="ECO:0007669"/>
    <property type="project" value="UniProtKB-UniRule"/>
</dbReference>
<dbReference type="GO" id="GO:0005634">
    <property type="term" value="C:nucleus"/>
    <property type="evidence" value="ECO:0007669"/>
    <property type="project" value="UniProtKB-SubCell"/>
</dbReference>
<dbReference type="InterPro" id="IPR039780">
    <property type="entry name" value="Mot2"/>
</dbReference>
<keyword evidence="4 9" id="KW-0862">Zinc</keyword>
<dbReference type="SUPFAM" id="SSF57850">
    <property type="entry name" value="RING/U-box"/>
    <property type="match status" value="1"/>
</dbReference>
<evidence type="ECO:0000256" key="5">
    <source>
        <dbReference type="ARBA" id="ARBA00022884"/>
    </source>
</evidence>
<keyword evidence="16" id="KW-1185">Reference proteome</keyword>
<evidence type="ECO:0000259" key="12">
    <source>
        <dbReference type="PROSITE" id="PS50089"/>
    </source>
</evidence>
<dbReference type="PROSITE" id="PS50089">
    <property type="entry name" value="ZF_RING_2"/>
    <property type="match status" value="1"/>
</dbReference>
<feature type="region of interest" description="Disordered" evidence="11">
    <location>
        <begin position="710"/>
        <end position="732"/>
    </location>
</feature>
<comment type="subcellular location">
    <subcellularLocation>
        <location evidence="1">Nucleus</location>
    </subcellularLocation>
</comment>
<feature type="zinc finger region" description="C3H1-type" evidence="9">
    <location>
        <begin position="206"/>
        <end position="233"/>
    </location>
</feature>
<evidence type="ECO:0000313" key="16">
    <source>
        <dbReference type="Proteomes" id="UP000887013"/>
    </source>
</evidence>
<dbReference type="InterPro" id="IPR035979">
    <property type="entry name" value="RBD_domain_sf"/>
</dbReference>
<dbReference type="SUPFAM" id="SSF54928">
    <property type="entry name" value="RNA-binding domain, RBD"/>
    <property type="match status" value="1"/>
</dbReference>
<dbReference type="GO" id="GO:0016567">
    <property type="term" value="P:protein ubiquitination"/>
    <property type="evidence" value="ECO:0007669"/>
    <property type="project" value="TreeGrafter"/>
</dbReference>
<keyword evidence="3 9" id="KW-0863">Zinc-finger</keyword>
<evidence type="ECO:0000313" key="15">
    <source>
        <dbReference type="EMBL" id="GFT53899.1"/>
    </source>
</evidence>
<feature type="domain" description="RRM" evidence="13">
    <location>
        <begin position="123"/>
        <end position="209"/>
    </location>
</feature>
<dbReference type="InterPro" id="IPR039515">
    <property type="entry name" value="NOT4_mRING-HC-C4C4"/>
</dbReference>
<keyword evidence="6 10" id="KW-0175">Coiled coil</keyword>
<feature type="coiled-coil region" evidence="10">
    <location>
        <begin position="91"/>
        <end position="118"/>
    </location>
</feature>
<evidence type="ECO:0000259" key="14">
    <source>
        <dbReference type="PROSITE" id="PS50103"/>
    </source>
</evidence>
<dbReference type="FunFam" id="3.30.40.10:FF:000006">
    <property type="entry name" value="CCR4-NOT transcription complex subunit 4"/>
    <property type="match status" value="1"/>
</dbReference>
<keyword evidence="2 9" id="KW-0479">Metal-binding</keyword>
<protein>
    <submittedName>
        <fullName evidence="15">CCR4-NOT transcription complex subunit 4</fullName>
    </submittedName>
</protein>
<dbReference type="OrthoDB" id="1923159at2759"/>
<dbReference type="CDD" id="cd12438">
    <property type="entry name" value="RRM_CNOT4"/>
    <property type="match status" value="1"/>
</dbReference>
<dbReference type="PANTHER" id="PTHR12603:SF0">
    <property type="entry name" value="CCR4-NOT TRANSCRIPTION COMPLEX SUBUNIT 4"/>
    <property type="match status" value="1"/>
</dbReference>
<dbReference type="PROSITE" id="PS50102">
    <property type="entry name" value="RRM"/>
    <property type="match status" value="1"/>
</dbReference>
<gene>
    <name evidence="15" type="primary">CNOT4</name>
    <name evidence="15" type="ORF">NPIL_515121</name>
</gene>
<dbReference type="Gene3D" id="3.30.40.10">
    <property type="entry name" value="Zinc/RING finger domain, C3HC4 (zinc finger)"/>
    <property type="match status" value="1"/>
</dbReference>
<dbReference type="AlphaFoldDB" id="A0A8X6P6H1"/>
<dbReference type="GO" id="GO:0030014">
    <property type="term" value="C:CCR4-NOT complex"/>
    <property type="evidence" value="ECO:0007669"/>
    <property type="project" value="InterPro"/>
</dbReference>
<name>A0A8X6P6H1_NEPPI</name>
<keyword evidence="7" id="KW-0539">Nucleus</keyword>
<organism evidence="15 16">
    <name type="scientific">Nephila pilipes</name>
    <name type="common">Giant wood spider</name>
    <name type="synonym">Nephila maculata</name>
    <dbReference type="NCBI Taxonomy" id="299642"/>
    <lineage>
        <taxon>Eukaryota</taxon>
        <taxon>Metazoa</taxon>
        <taxon>Ecdysozoa</taxon>
        <taxon>Arthropoda</taxon>
        <taxon>Chelicerata</taxon>
        <taxon>Arachnida</taxon>
        <taxon>Araneae</taxon>
        <taxon>Araneomorphae</taxon>
        <taxon>Entelegynae</taxon>
        <taxon>Araneoidea</taxon>
        <taxon>Nephilidae</taxon>
        <taxon>Nephila</taxon>
    </lineage>
</organism>
<evidence type="ECO:0000256" key="9">
    <source>
        <dbReference type="PROSITE-ProRule" id="PRU00723"/>
    </source>
</evidence>
<evidence type="ECO:0000256" key="11">
    <source>
        <dbReference type="SAM" id="MobiDB-lite"/>
    </source>
</evidence>
<dbReference type="SMART" id="SM00361">
    <property type="entry name" value="RRM_1"/>
    <property type="match status" value="1"/>
</dbReference>
<dbReference type="CDD" id="cd16618">
    <property type="entry name" value="mRING-HC-C4C4_CNOT4"/>
    <property type="match status" value="1"/>
</dbReference>
<sequence>MILQEKDCTSKKQSKRQKRMAANKEKTCPLCLETLDIDDLNFYPCKCGYQVCRFCWHRIRTNENGLCPACRRQYAEDPVTFKPLTQEEVLKLKNEKKMKEIQKRKEIAESRKQFANIRVVQKNLVYVHGLPLGLDVDDDRYKRINNIFKEFGTVVKLVINNRTNYAGSQSPRASAYVTYQKMEDALRAYKKLPSIKIEGHEIKTSLGTTKYCSNFLKNVHCPKGDCMYLHEMADEELSFTKEQIHSGQHLNCGNMLYDRMMSQITNKITQNSQPKESPLEEPEIEPEKPSPEKVNLKEESSESSDESSHSPVQSRLQRLYINNETQNLPHGSGLENRFAVNSNVSTDNLRNTVSNSESPVQPSLSSEETSVNNSTVSNLRNSAKQLHSLQDIQNMFNGEMWPESKNSATPQTNHLQNHFHQNDFSILSSGNSTSSIFSRLPFSDNETNNSLSESFESRIEQDDDDLGFDPCQFSLDALKEIVDSEAKTTPRANVLLPKNSVSSIQKPVAIQNQQVRMRNIPQVYQQRMRNPPPPGFASSSFPSNQQQLPSPVYETRTQSSNRMSPVINSFNTVLRPPNFPIPRFQSHNSVGNGYTPIRTIPPHAIQDLMSRSALSTQQIPSQRLENLPLQQQQQFPPGDQQNLSPSFWSVNQTQWMPSPENFQNPSIPKYRPTNTQVNNIALAHQQLRSDEIQRRVQQLTAQYNNLSPYTDNSQFGFSNNQNQLTQGVHTYP</sequence>
<feature type="domain" description="C3H1-type" evidence="14">
    <location>
        <begin position="206"/>
        <end position="233"/>
    </location>
</feature>
<evidence type="ECO:0000256" key="1">
    <source>
        <dbReference type="ARBA" id="ARBA00004123"/>
    </source>
</evidence>
<feature type="region of interest" description="Disordered" evidence="11">
    <location>
        <begin position="347"/>
        <end position="376"/>
    </location>
</feature>
<keyword evidence="5 8" id="KW-0694">RNA-binding</keyword>
<dbReference type="Pfam" id="PF00076">
    <property type="entry name" value="RRM_1"/>
    <property type="match status" value="1"/>
</dbReference>
<dbReference type="GO" id="GO:0008270">
    <property type="term" value="F:zinc ion binding"/>
    <property type="evidence" value="ECO:0007669"/>
    <property type="project" value="UniProtKB-KW"/>
</dbReference>
<evidence type="ECO:0000256" key="10">
    <source>
        <dbReference type="SAM" id="Coils"/>
    </source>
</evidence>
<feature type="region of interest" description="Disordered" evidence="11">
    <location>
        <begin position="527"/>
        <end position="551"/>
    </location>
</feature>
<dbReference type="EMBL" id="BMAW01112651">
    <property type="protein sequence ID" value="GFT53899.1"/>
    <property type="molecule type" value="Genomic_DNA"/>
</dbReference>
<evidence type="ECO:0000256" key="6">
    <source>
        <dbReference type="ARBA" id="ARBA00023054"/>
    </source>
</evidence>
<feature type="compositionally biased region" description="Low complexity" evidence="11">
    <location>
        <begin position="712"/>
        <end position="723"/>
    </location>
</feature>
<dbReference type="InterPro" id="IPR003954">
    <property type="entry name" value="RRM_euk-type"/>
</dbReference>
<proteinExistence type="predicted"/>
<dbReference type="InterPro" id="IPR012677">
    <property type="entry name" value="Nucleotide-bd_a/b_plait_sf"/>
</dbReference>
<dbReference type="InterPro" id="IPR000571">
    <property type="entry name" value="Znf_CCCH"/>
</dbReference>
<dbReference type="Proteomes" id="UP000887013">
    <property type="component" value="Unassembled WGS sequence"/>
</dbReference>
<evidence type="ECO:0000259" key="13">
    <source>
        <dbReference type="PROSITE" id="PS50102"/>
    </source>
</evidence>
<reference evidence="15" key="1">
    <citation type="submission" date="2020-08" db="EMBL/GenBank/DDBJ databases">
        <title>Multicomponent nature underlies the extraordinary mechanical properties of spider dragline silk.</title>
        <authorList>
            <person name="Kono N."/>
            <person name="Nakamura H."/>
            <person name="Mori M."/>
            <person name="Yoshida Y."/>
            <person name="Ohtoshi R."/>
            <person name="Malay A.D."/>
            <person name="Moran D.A.P."/>
            <person name="Tomita M."/>
            <person name="Numata K."/>
            <person name="Arakawa K."/>
        </authorList>
    </citation>
    <scope>NUCLEOTIDE SEQUENCE</scope>
</reference>